<dbReference type="InterPro" id="IPR027417">
    <property type="entry name" value="P-loop_NTPase"/>
</dbReference>
<accession>A0A318E8J9</accession>
<dbReference type="RefSeq" id="WP_181413334.1">
    <property type="nucleotide sequence ID" value="NZ_QICM01000013.1"/>
</dbReference>
<comment type="caution">
    <text evidence="6">The sequence shown here is derived from an EMBL/GenBank/DDBJ whole genome shotgun (WGS) entry which is preliminary data.</text>
</comment>
<evidence type="ECO:0000313" key="6">
    <source>
        <dbReference type="EMBL" id="PXV65556.1"/>
    </source>
</evidence>
<evidence type="ECO:0000256" key="1">
    <source>
        <dbReference type="ARBA" id="ARBA00022448"/>
    </source>
</evidence>
<evidence type="ECO:0000256" key="3">
    <source>
        <dbReference type="ARBA" id="ARBA00022967"/>
    </source>
</evidence>
<organism evidence="6 7">
    <name type="scientific">Halanaerobium congolense</name>
    <dbReference type="NCBI Taxonomy" id="54121"/>
    <lineage>
        <taxon>Bacteria</taxon>
        <taxon>Bacillati</taxon>
        <taxon>Bacillota</taxon>
        <taxon>Clostridia</taxon>
        <taxon>Halanaerobiales</taxon>
        <taxon>Halanaerobiaceae</taxon>
        <taxon>Halanaerobium</taxon>
    </lineage>
</organism>
<name>A0A318E8J9_9FIRM</name>
<dbReference type="PROSITE" id="PS00211">
    <property type="entry name" value="ABC_TRANSPORTER_1"/>
    <property type="match status" value="1"/>
</dbReference>
<evidence type="ECO:0000259" key="5">
    <source>
        <dbReference type="Pfam" id="PF00005"/>
    </source>
</evidence>
<dbReference type="InterPro" id="IPR017871">
    <property type="entry name" value="ABC_transporter-like_CS"/>
</dbReference>
<dbReference type="InterPro" id="IPR003439">
    <property type="entry name" value="ABC_transporter-like_ATP-bd"/>
</dbReference>
<dbReference type="GO" id="GO:0005524">
    <property type="term" value="F:ATP binding"/>
    <property type="evidence" value="ECO:0007669"/>
    <property type="project" value="InterPro"/>
</dbReference>
<dbReference type="PANTHER" id="PTHR43166">
    <property type="entry name" value="AMINO ACID IMPORT ATP-BINDING PROTEIN"/>
    <property type="match status" value="1"/>
</dbReference>
<sequence length="179" mass="20167">MSVIKNVLIGSLINKEGKEFFKALLGVFDEGEKEKAFYYLDKVGILDQVWKRVDQLSGGQKQRVGIAKTLLQSPDLILADEPIASLDPYSSISVMENLQQINKEFGTTIIMNMHYLDYAKKYSTRILGLKHGKLVFDGTPEDLNENAEDYIYSGANIEEYKAGNEEFNIFSENAVEQGI</sequence>
<dbReference type="PANTHER" id="PTHR43166:SF6">
    <property type="entry name" value="PHOSPHONATES IMPORT ATP-BINDING PROTEIN PHNC"/>
    <property type="match status" value="1"/>
</dbReference>
<dbReference type="InterPro" id="IPR050086">
    <property type="entry name" value="MetN_ABC_transporter-like"/>
</dbReference>
<keyword evidence="4" id="KW-0472">Membrane</keyword>
<dbReference type="EMBL" id="QICM01000013">
    <property type="protein sequence ID" value="PXV65556.1"/>
    <property type="molecule type" value="Genomic_DNA"/>
</dbReference>
<protein>
    <submittedName>
        <fullName evidence="6">ABC transporter family protein</fullName>
    </submittedName>
</protein>
<evidence type="ECO:0000256" key="4">
    <source>
        <dbReference type="ARBA" id="ARBA00023136"/>
    </source>
</evidence>
<evidence type="ECO:0000313" key="7">
    <source>
        <dbReference type="Proteomes" id="UP000247389"/>
    </source>
</evidence>
<reference evidence="6 7" key="1">
    <citation type="submission" date="2018-04" db="EMBL/GenBank/DDBJ databases">
        <title>Subsurface microbial communities from deep shales in Ohio and West Virginia, USA.</title>
        <authorList>
            <person name="Wrighton K."/>
        </authorList>
    </citation>
    <scope>NUCLEOTIDE SEQUENCE [LARGE SCALE GENOMIC DNA]</scope>
    <source>
        <strain evidence="6 7">MSL28</strain>
    </source>
</reference>
<dbReference type="Proteomes" id="UP000247389">
    <property type="component" value="Unassembled WGS sequence"/>
</dbReference>
<dbReference type="AlphaFoldDB" id="A0A318E8J9"/>
<dbReference type="Pfam" id="PF00005">
    <property type="entry name" value="ABC_tran"/>
    <property type="match status" value="1"/>
</dbReference>
<evidence type="ECO:0000256" key="2">
    <source>
        <dbReference type="ARBA" id="ARBA00022475"/>
    </source>
</evidence>
<proteinExistence type="predicted"/>
<keyword evidence="1" id="KW-0813">Transport</keyword>
<dbReference type="GO" id="GO:0016887">
    <property type="term" value="F:ATP hydrolysis activity"/>
    <property type="evidence" value="ECO:0007669"/>
    <property type="project" value="InterPro"/>
</dbReference>
<keyword evidence="2" id="KW-1003">Cell membrane</keyword>
<keyword evidence="3" id="KW-1278">Translocase</keyword>
<feature type="domain" description="ABC transporter" evidence="5">
    <location>
        <begin position="29"/>
        <end position="84"/>
    </location>
</feature>
<dbReference type="Gene3D" id="3.40.50.300">
    <property type="entry name" value="P-loop containing nucleotide triphosphate hydrolases"/>
    <property type="match status" value="1"/>
</dbReference>
<dbReference type="SUPFAM" id="SSF52540">
    <property type="entry name" value="P-loop containing nucleoside triphosphate hydrolases"/>
    <property type="match status" value="1"/>
</dbReference>
<gene>
    <name evidence="6" type="ORF">C8C78_1131</name>
</gene>